<keyword evidence="2" id="KW-0489">Methyltransferase</keyword>
<dbReference type="RefSeq" id="WP_189163190.1">
    <property type="nucleotide sequence ID" value="NZ_BMNT01000012.1"/>
</dbReference>
<dbReference type="InterPro" id="IPR011639">
    <property type="entry name" value="MethylTrfase_TaqI-like_dom"/>
</dbReference>
<keyword evidence="9" id="KW-1185">Reference proteome</keyword>
<dbReference type="Pfam" id="PF07669">
    <property type="entry name" value="Eco57I"/>
    <property type="match status" value="1"/>
</dbReference>
<evidence type="ECO:0000256" key="1">
    <source>
        <dbReference type="ARBA" id="ARBA00011900"/>
    </source>
</evidence>
<evidence type="ECO:0000256" key="4">
    <source>
        <dbReference type="ARBA" id="ARBA00022691"/>
    </source>
</evidence>
<name>A0A917R1U1_9ACTN</name>
<dbReference type="EC" id="2.1.1.72" evidence="1"/>
<evidence type="ECO:0000313" key="8">
    <source>
        <dbReference type="EMBL" id="GGK81731.1"/>
    </source>
</evidence>
<evidence type="ECO:0000256" key="6">
    <source>
        <dbReference type="SAM" id="MobiDB-lite"/>
    </source>
</evidence>
<gene>
    <name evidence="8" type="ORF">GCM10007964_25480</name>
</gene>
<dbReference type="InterPro" id="IPR029063">
    <property type="entry name" value="SAM-dependent_MTases_sf"/>
</dbReference>
<dbReference type="GO" id="GO:0009007">
    <property type="term" value="F:site-specific DNA-methyltransferase (adenine-specific) activity"/>
    <property type="evidence" value="ECO:0007669"/>
    <property type="project" value="UniProtKB-EC"/>
</dbReference>
<dbReference type="EMBL" id="BMNT01000012">
    <property type="protein sequence ID" value="GGK81731.1"/>
    <property type="molecule type" value="Genomic_DNA"/>
</dbReference>
<evidence type="ECO:0000256" key="2">
    <source>
        <dbReference type="ARBA" id="ARBA00022603"/>
    </source>
</evidence>
<proteinExistence type="predicted"/>
<dbReference type="InterPro" id="IPR050953">
    <property type="entry name" value="N4_N6_ade-DNA_methylase"/>
</dbReference>
<protein>
    <recommendedName>
        <fullName evidence="1">site-specific DNA-methyltransferase (adenine-specific)</fullName>
        <ecNumber evidence="1">2.1.1.72</ecNumber>
    </recommendedName>
</protein>
<dbReference type="Proteomes" id="UP000645217">
    <property type="component" value="Unassembled WGS sequence"/>
</dbReference>
<evidence type="ECO:0000256" key="5">
    <source>
        <dbReference type="ARBA" id="ARBA00047942"/>
    </source>
</evidence>
<reference evidence="8" key="1">
    <citation type="journal article" date="2014" name="Int. J. Syst. Evol. Microbiol.">
        <title>Complete genome sequence of Corynebacterium casei LMG S-19264T (=DSM 44701T), isolated from a smear-ripened cheese.</title>
        <authorList>
            <consortium name="US DOE Joint Genome Institute (JGI-PGF)"/>
            <person name="Walter F."/>
            <person name="Albersmeier A."/>
            <person name="Kalinowski J."/>
            <person name="Ruckert C."/>
        </authorList>
    </citation>
    <scope>NUCLEOTIDE SEQUENCE</scope>
    <source>
        <strain evidence="8">JCM 13064</strain>
    </source>
</reference>
<dbReference type="GO" id="GO:0006304">
    <property type="term" value="P:DNA modification"/>
    <property type="evidence" value="ECO:0007669"/>
    <property type="project" value="InterPro"/>
</dbReference>
<evidence type="ECO:0000313" key="9">
    <source>
        <dbReference type="Proteomes" id="UP000645217"/>
    </source>
</evidence>
<dbReference type="SUPFAM" id="SSF53335">
    <property type="entry name" value="S-adenosyl-L-methionine-dependent methyltransferases"/>
    <property type="match status" value="1"/>
</dbReference>
<evidence type="ECO:0000256" key="3">
    <source>
        <dbReference type="ARBA" id="ARBA00022679"/>
    </source>
</evidence>
<accession>A0A917R1U1</accession>
<keyword evidence="3" id="KW-0808">Transferase</keyword>
<reference evidence="8" key="2">
    <citation type="submission" date="2020-09" db="EMBL/GenBank/DDBJ databases">
        <authorList>
            <person name="Sun Q."/>
            <person name="Ohkuma M."/>
        </authorList>
    </citation>
    <scope>NUCLEOTIDE SEQUENCE</scope>
    <source>
        <strain evidence="8">JCM 13064</strain>
    </source>
</reference>
<dbReference type="Gene3D" id="3.40.50.150">
    <property type="entry name" value="Vaccinia Virus protein VP39"/>
    <property type="match status" value="2"/>
</dbReference>
<organism evidence="8 9">
    <name type="scientific">Sphaerisporangium melleum</name>
    <dbReference type="NCBI Taxonomy" id="321316"/>
    <lineage>
        <taxon>Bacteria</taxon>
        <taxon>Bacillati</taxon>
        <taxon>Actinomycetota</taxon>
        <taxon>Actinomycetes</taxon>
        <taxon>Streptosporangiales</taxon>
        <taxon>Streptosporangiaceae</taxon>
        <taxon>Sphaerisporangium</taxon>
    </lineage>
</organism>
<dbReference type="PANTHER" id="PTHR33841">
    <property type="entry name" value="DNA METHYLTRANSFERASE YEEA-RELATED"/>
    <property type="match status" value="1"/>
</dbReference>
<dbReference type="GO" id="GO:0032259">
    <property type="term" value="P:methylation"/>
    <property type="evidence" value="ECO:0007669"/>
    <property type="project" value="UniProtKB-KW"/>
</dbReference>
<comment type="caution">
    <text evidence="8">The sequence shown here is derived from an EMBL/GenBank/DDBJ whole genome shotgun (WGS) entry which is preliminary data.</text>
</comment>
<dbReference type="PANTHER" id="PTHR33841:SF1">
    <property type="entry name" value="DNA METHYLTRANSFERASE A"/>
    <property type="match status" value="1"/>
</dbReference>
<feature type="region of interest" description="Disordered" evidence="6">
    <location>
        <begin position="1383"/>
        <end position="1408"/>
    </location>
</feature>
<sequence>MSRSPFPSVRTAGGLLPADLFNRVLEAKSGESALPGREPETYGLLPHENVREAAARAFDYLNGAWQAFTKEREKAAQEGRAPRTRDRWLIPLLRQLDYGHLTPAAGLTIDGVSYPVSHRWEHVPIHLLGWNVDLDHRTPRITAQAPQSMVQELLNRSDDHLWAILSNGSKLRLLRDSRSLAGSAFVEFDLELIFSEQLFADFVLLFRLAHASRFAIPADKTPADCWLERWRSDAVQVGERALARLRKGVEEAINTLGTGLLRHASNDRLRRQLEGRTSLPDSVQATGDKGRPGRLGRLSKEDYNRAILRLVYRLLFWFVAEDRDVLLIPVPEDPAHAGERKQILAARDRYTRYFSAQRLRDRAIRGGTDHHDDLWETVQLVLRGLGEEDGRPELAIPGLGGLFERITRLDDETVLESSRPDELDAPLEDMRIENGYLLKAIRYLAVVDSQSQRRPVNFRELDSEELGSVYEWLLEFHVDLDAAARTFTLLKADGSDRKNTGSYYTPSSLTEALLDTALDPVLDEAASGADTVEAKVEALLDVTVCDPACGSGHFLVAAARRIARRVAQIRSGEDEPSPDLARRAMREVVSRCIYGVDLNEMAAELAKVSLWIESVEPGKPLAFLDTNIRVGNALLGTTPALIERGIPKEAFKPIEGDDRMVASAVAKESATQQDQRSHGLVQDSLFDETNLDRSNSKIATNTREIVTALPNELTGAVVQRRRLRLIDTDRRSAKRVADAWCAAFVQALTPETRLSAITQSALDWIGGEEYDERQRRIASRVDDLSKDYRFFHWHVEFPHLFQVSQDGREDPRTGWNGGFTCVIGNPPWERVKIQEKEFFASRSEEIAGAKNAAARKRAIATLKDSEEEADRNLYAAFANELRQADGTTLLLRDSGRYPLTGRGDINTYAVFAETGRMITSPHGRVGMVLPTGIATDATTQFFFKDMVETKTLASLYDFENEEKVFPNVHNQFRFCLWSASGRLAPQQRIALAFRARQVPQIAERRFTLTPEDIIRLNPNTGTLPVFDFKRNADITIGIYRRIPVLWQESASSGEGINPWGLSFLRMLDMANDSGLFRPSAADNETFQDMLDAGWEPTGNILVRDGERLLPLYEAKMLHHFDDRFSTYKGATQAQLNKGTLPRSTPEDKDNPAYATTPSYWVPEREVTARLRPVEGSRGNRRVLQWDRDWLLGWRDICRSSDTRTVISTAIPRAAVGDKFLLALPQRSGLLLQANLSSFVLDFCARQKVSGTSLKYFIFKQLPVLPPSAYEKDCSWDSGEQLDNWVRARALELAYTSYGMAAFAHDHGDDGPPYRWDEERRFWLRAELDAAYFHLYGVPRDDVDYIMDTFRAFRNVNPDLFARTKKSIVEIYDAMSDAIAEQKPYRTVLAPPPGHGPRHPARTDNRTDN</sequence>
<dbReference type="PRINTS" id="PR00507">
    <property type="entry name" value="N12N6MTFRASE"/>
</dbReference>
<comment type="catalytic activity">
    <reaction evidence="5">
        <text>a 2'-deoxyadenosine in DNA + S-adenosyl-L-methionine = an N(6)-methyl-2'-deoxyadenosine in DNA + S-adenosyl-L-homocysteine + H(+)</text>
        <dbReference type="Rhea" id="RHEA:15197"/>
        <dbReference type="Rhea" id="RHEA-COMP:12418"/>
        <dbReference type="Rhea" id="RHEA-COMP:12419"/>
        <dbReference type="ChEBI" id="CHEBI:15378"/>
        <dbReference type="ChEBI" id="CHEBI:57856"/>
        <dbReference type="ChEBI" id="CHEBI:59789"/>
        <dbReference type="ChEBI" id="CHEBI:90615"/>
        <dbReference type="ChEBI" id="CHEBI:90616"/>
        <dbReference type="EC" id="2.1.1.72"/>
    </reaction>
</comment>
<evidence type="ECO:0000259" key="7">
    <source>
        <dbReference type="Pfam" id="PF07669"/>
    </source>
</evidence>
<keyword evidence="4" id="KW-0949">S-adenosyl-L-methionine</keyword>
<feature type="region of interest" description="Disordered" evidence="6">
    <location>
        <begin position="1135"/>
        <end position="1156"/>
    </location>
</feature>
<feature type="domain" description="Type II methyltransferase M.TaqI-like" evidence="7">
    <location>
        <begin position="592"/>
        <end position="842"/>
    </location>
</feature>